<evidence type="ECO:0000256" key="2">
    <source>
        <dbReference type="ARBA" id="ARBA00023274"/>
    </source>
</evidence>
<dbReference type="Proteomes" id="UP000289340">
    <property type="component" value="Chromosome 20"/>
</dbReference>
<reference evidence="4 5" key="1">
    <citation type="submission" date="2018-09" db="EMBL/GenBank/DDBJ databases">
        <title>A high-quality reference genome of wild soybean provides a powerful tool to mine soybean genomes.</title>
        <authorList>
            <person name="Xie M."/>
            <person name="Chung C.Y.L."/>
            <person name="Li M.-W."/>
            <person name="Wong F.-L."/>
            <person name="Chan T.-F."/>
            <person name="Lam H.-M."/>
        </authorList>
    </citation>
    <scope>NUCLEOTIDE SEQUENCE [LARGE SCALE GENOMIC DNA]</scope>
    <source>
        <strain evidence="5">cv. W05</strain>
        <tissue evidence="4">Hypocotyl of etiolated seedlings</tissue>
    </source>
</reference>
<dbReference type="EMBL" id="QZWG01000020">
    <property type="protein sequence ID" value="RZB42225.1"/>
    <property type="molecule type" value="Genomic_DNA"/>
</dbReference>
<dbReference type="SUPFAM" id="SSF55315">
    <property type="entry name" value="L30e-like"/>
    <property type="match status" value="1"/>
</dbReference>
<dbReference type="AlphaFoldDB" id="A0A445F079"/>
<evidence type="ECO:0000313" key="5">
    <source>
        <dbReference type="Proteomes" id="UP000289340"/>
    </source>
</evidence>
<proteinExistence type="predicted"/>
<dbReference type="InterPro" id="IPR004038">
    <property type="entry name" value="Ribosomal_eL8/eL30/eS12/Gad45"/>
</dbReference>
<dbReference type="Gramene" id="XM_028364528.1">
    <property type="protein sequence ID" value="XP_028220329.1"/>
    <property type="gene ID" value="LOC114401961"/>
</dbReference>
<feature type="domain" description="Ribosomal protein eL8/eL30/eS12/Gadd45" evidence="3">
    <location>
        <begin position="62"/>
        <end position="136"/>
    </location>
</feature>
<sequence length="155" mass="17601">MIYTKEMKERLSGQDNRYAFMNLILKDSGLFHIKNLFIEELAWIERLHKNAWIGFQSWRATTRKVQKGSRSMLCNYVLAEDCDQPDYVKLAKAICVEHNVSLLTILGAKTLGKWAGLCKIDSEGKARKVTGCFCSCAALTASLHQLRLGFFLLHG</sequence>
<comment type="caution">
    <text evidence="4">The sequence shown here is derived from an EMBL/GenBank/DDBJ whole genome shotgun (WGS) entry which is preliminary data.</text>
</comment>
<keyword evidence="5" id="KW-1185">Reference proteome</keyword>
<dbReference type="Pfam" id="PF01248">
    <property type="entry name" value="Ribosomal_L7Ae"/>
    <property type="match status" value="1"/>
</dbReference>
<accession>A0A445F079</accession>
<dbReference type="PANTHER" id="PTHR11843">
    <property type="entry name" value="40S RIBOSOMAL PROTEIN S12"/>
    <property type="match status" value="1"/>
</dbReference>
<organism evidence="4 5">
    <name type="scientific">Glycine soja</name>
    <name type="common">Wild soybean</name>
    <dbReference type="NCBI Taxonomy" id="3848"/>
    <lineage>
        <taxon>Eukaryota</taxon>
        <taxon>Viridiplantae</taxon>
        <taxon>Streptophyta</taxon>
        <taxon>Embryophyta</taxon>
        <taxon>Tracheophyta</taxon>
        <taxon>Spermatophyta</taxon>
        <taxon>Magnoliopsida</taxon>
        <taxon>eudicotyledons</taxon>
        <taxon>Gunneridae</taxon>
        <taxon>Pentapetalae</taxon>
        <taxon>rosids</taxon>
        <taxon>fabids</taxon>
        <taxon>Fabales</taxon>
        <taxon>Fabaceae</taxon>
        <taxon>Papilionoideae</taxon>
        <taxon>50 kb inversion clade</taxon>
        <taxon>NPAAA clade</taxon>
        <taxon>indigoferoid/millettioid clade</taxon>
        <taxon>Phaseoleae</taxon>
        <taxon>Glycine</taxon>
        <taxon>Glycine subgen. Soja</taxon>
    </lineage>
</organism>
<protein>
    <submittedName>
        <fullName evidence="4">40S ribosomal protein S12</fullName>
    </submittedName>
</protein>
<evidence type="ECO:0000313" key="4">
    <source>
        <dbReference type="EMBL" id="RZB42225.1"/>
    </source>
</evidence>
<keyword evidence="1 4" id="KW-0689">Ribosomal protein</keyword>
<dbReference type="Gene3D" id="3.30.1330.30">
    <property type="match status" value="1"/>
</dbReference>
<dbReference type="GO" id="GO:0005840">
    <property type="term" value="C:ribosome"/>
    <property type="evidence" value="ECO:0007669"/>
    <property type="project" value="UniProtKB-KW"/>
</dbReference>
<evidence type="ECO:0000259" key="3">
    <source>
        <dbReference type="Pfam" id="PF01248"/>
    </source>
</evidence>
<dbReference type="InterPro" id="IPR029064">
    <property type="entry name" value="Ribosomal_eL30-like_sf"/>
</dbReference>
<dbReference type="GO" id="GO:1990904">
    <property type="term" value="C:ribonucleoprotein complex"/>
    <property type="evidence" value="ECO:0007669"/>
    <property type="project" value="UniProtKB-KW"/>
</dbReference>
<evidence type="ECO:0000256" key="1">
    <source>
        <dbReference type="ARBA" id="ARBA00022980"/>
    </source>
</evidence>
<keyword evidence="2" id="KW-0687">Ribonucleoprotein</keyword>
<gene>
    <name evidence="4" type="ORF">D0Y65_052988</name>
</gene>
<name>A0A445F079_GLYSO</name>